<feature type="region of interest" description="Disordered" evidence="7">
    <location>
        <begin position="673"/>
        <end position="703"/>
    </location>
</feature>
<accession>A0ABM1L9U8</accession>
<dbReference type="SUPFAM" id="SSF48726">
    <property type="entry name" value="Immunoglobulin"/>
    <property type="match status" value="1"/>
</dbReference>
<evidence type="ECO:0000313" key="12">
    <source>
        <dbReference type="Proteomes" id="UP000694871"/>
    </source>
</evidence>
<evidence type="ECO:0000259" key="10">
    <source>
        <dbReference type="PROSITE" id="PS50835"/>
    </source>
</evidence>
<dbReference type="InterPro" id="IPR003599">
    <property type="entry name" value="Ig_sub"/>
</dbReference>
<dbReference type="InterPro" id="IPR036179">
    <property type="entry name" value="Ig-like_dom_sf"/>
</dbReference>
<keyword evidence="6" id="KW-0393">Immunoglobulin domain</keyword>
<feature type="region of interest" description="Disordered" evidence="7">
    <location>
        <begin position="565"/>
        <end position="620"/>
    </location>
</feature>
<dbReference type="SMART" id="SM00409">
    <property type="entry name" value="IG"/>
    <property type="match status" value="1"/>
</dbReference>
<evidence type="ECO:0000259" key="11">
    <source>
        <dbReference type="PROSITE" id="PS50853"/>
    </source>
</evidence>
<evidence type="ECO:0000256" key="7">
    <source>
        <dbReference type="SAM" id="MobiDB-lite"/>
    </source>
</evidence>
<evidence type="ECO:0000256" key="9">
    <source>
        <dbReference type="SAM" id="SignalP"/>
    </source>
</evidence>
<gene>
    <name evidence="13" type="primary">LRFN1</name>
</gene>
<evidence type="ECO:0000256" key="6">
    <source>
        <dbReference type="ARBA" id="ARBA00023319"/>
    </source>
</evidence>
<feature type="compositionally biased region" description="Polar residues" evidence="7">
    <location>
        <begin position="397"/>
        <end position="409"/>
    </location>
</feature>
<dbReference type="PROSITE" id="PS50853">
    <property type="entry name" value="FN3"/>
    <property type="match status" value="1"/>
</dbReference>
<dbReference type="SMART" id="SM00082">
    <property type="entry name" value="LRRCT"/>
    <property type="match status" value="1"/>
</dbReference>
<name>A0ABM1L9U8_GEKJA</name>
<evidence type="ECO:0000256" key="2">
    <source>
        <dbReference type="ARBA" id="ARBA00022729"/>
    </source>
</evidence>
<dbReference type="Pfam" id="PF00041">
    <property type="entry name" value="fn3"/>
    <property type="match status" value="1"/>
</dbReference>
<keyword evidence="8" id="KW-0472">Membrane</keyword>
<evidence type="ECO:0000313" key="13">
    <source>
        <dbReference type="RefSeq" id="XP_015282735.1"/>
    </source>
</evidence>
<keyword evidence="3" id="KW-0677">Repeat</keyword>
<sequence>MEKLFLPLLMLGTMARAQHCPGRCICQNISPTLTMLCAKTGLLFVPPSIDRRTVELRLTDNFITVIRRKDFSNMTNLVHLTLSRNTISQILPFAFSDLRALRALHMNSNRLAVLKNEHFRGLGNLRHLILGNNQISRIEASSFDEFLATVEDLDLSYNNLETLPWEAVGQMVSLNTLTLDHNLIDHIAEGTFSQLHKLVRLDMTSNRLQKLPPDNLFLRAQVMANARGTHPSTLTISFGGNPLHCNCELLWLRRLTREDDLETCASPEHLMDKYFWSIPEEEFICEPPLITRQYSTKAFIMEGQGVSLKCKAVGDPEPSIHWIAPDGKLIHNTTRMTVYDNGTLEVLITTLKDNGIFTCIASNAAGEATAPVEIYIVPLPLLVNNTGHMKEPDPGSSDITTSTKSGANDTKNHLDKKIVAADLTSTSVVIHWPSERHIPGIRMYQIQYNSSLDDSLVYRMIPSSSKTFLVNDLAAGRDYDLCVLAVYDDGVTSLTATRVVGCVQFTTEGEGTQCHSLHTQFLGGTMIIIIGGIIVASVLVFIIILMIRYKVYSGQDEHKKARVSNVYSQTNGSQPPAPAPLPLSASKAGEDKYETLQDVSSKETTALAGETKGDPGDGQDVALTELEKRAAKKASDLQTVAILSSEEGQTESSVTGSSVSLCLLKDTGAGAQLRAKRSGSGPGVFPRELSRTHHHRHSFDGDYSLFQSHSYPRRARTKRHLSTSQLNSEECPLSQRRVIFSSTEWMLESTV</sequence>
<dbReference type="Pfam" id="PF13855">
    <property type="entry name" value="LRR_8"/>
    <property type="match status" value="2"/>
</dbReference>
<protein>
    <submittedName>
        <fullName evidence="13">Leucine-rich repeat and fibronectin type III domain-containing protein 1</fullName>
    </submittedName>
</protein>
<organism evidence="12 13">
    <name type="scientific">Gekko japonicus</name>
    <name type="common">Schlegel's Japanese gecko</name>
    <dbReference type="NCBI Taxonomy" id="146911"/>
    <lineage>
        <taxon>Eukaryota</taxon>
        <taxon>Metazoa</taxon>
        <taxon>Chordata</taxon>
        <taxon>Craniata</taxon>
        <taxon>Vertebrata</taxon>
        <taxon>Euteleostomi</taxon>
        <taxon>Lepidosauria</taxon>
        <taxon>Squamata</taxon>
        <taxon>Bifurcata</taxon>
        <taxon>Gekkota</taxon>
        <taxon>Gekkonidae</taxon>
        <taxon>Gekkoninae</taxon>
        <taxon>Gekko</taxon>
    </lineage>
</organism>
<dbReference type="InterPro" id="IPR003598">
    <property type="entry name" value="Ig_sub2"/>
</dbReference>
<dbReference type="Pfam" id="PF07679">
    <property type="entry name" value="I-set"/>
    <property type="match status" value="1"/>
</dbReference>
<feature type="region of interest" description="Disordered" evidence="7">
    <location>
        <begin position="387"/>
        <end position="411"/>
    </location>
</feature>
<evidence type="ECO:0000256" key="3">
    <source>
        <dbReference type="ARBA" id="ARBA00022737"/>
    </source>
</evidence>
<evidence type="ECO:0000256" key="8">
    <source>
        <dbReference type="SAM" id="Phobius"/>
    </source>
</evidence>
<keyword evidence="1" id="KW-0433">Leucine-rich repeat</keyword>
<dbReference type="InterPro" id="IPR001611">
    <property type="entry name" value="Leu-rich_rpt"/>
</dbReference>
<dbReference type="InterPro" id="IPR003961">
    <property type="entry name" value="FN3_dom"/>
</dbReference>
<dbReference type="Proteomes" id="UP000694871">
    <property type="component" value="Unplaced"/>
</dbReference>
<feature type="chain" id="PRO_5046371945" evidence="9">
    <location>
        <begin position="18"/>
        <end position="751"/>
    </location>
</feature>
<feature type="transmembrane region" description="Helical" evidence="8">
    <location>
        <begin position="521"/>
        <end position="547"/>
    </location>
</feature>
<feature type="signal peptide" evidence="9">
    <location>
        <begin position="1"/>
        <end position="17"/>
    </location>
</feature>
<evidence type="ECO:0000256" key="5">
    <source>
        <dbReference type="ARBA" id="ARBA00023180"/>
    </source>
</evidence>
<dbReference type="InterPro" id="IPR007110">
    <property type="entry name" value="Ig-like_dom"/>
</dbReference>
<dbReference type="GeneID" id="107123902"/>
<dbReference type="CDD" id="cd00063">
    <property type="entry name" value="FN3"/>
    <property type="match status" value="1"/>
</dbReference>
<keyword evidence="2 9" id="KW-0732">Signal</keyword>
<dbReference type="SUPFAM" id="SSF52058">
    <property type="entry name" value="L domain-like"/>
    <property type="match status" value="1"/>
</dbReference>
<dbReference type="SUPFAM" id="SSF49265">
    <property type="entry name" value="Fibronectin type III"/>
    <property type="match status" value="1"/>
</dbReference>
<keyword evidence="8" id="KW-1133">Transmembrane helix</keyword>
<keyword evidence="8" id="KW-0812">Transmembrane</keyword>
<dbReference type="InterPro" id="IPR032675">
    <property type="entry name" value="LRR_dom_sf"/>
</dbReference>
<dbReference type="InterPro" id="IPR003591">
    <property type="entry name" value="Leu-rich_rpt_typical-subtyp"/>
</dbReference>
<dbReference type="InterPro" id="IPR036116">
    <property type="entry name" value="FN3_sf"/>
</dbReference>
<keyword evidence="12" id="KW-1185">Reference proteome</keyword>
<evidence type="ECO:0000256" key="1">
    <source>
        <dbReference type="ARBA" id="ARBA00022614"/>
    </source>
</evidence>
<reference evidence="13" key="1">
    <citation type="submission" date="2025-08" db="UniProtKB">
        <authorList>
            <consortium name="RefSeq"/>
        </authorList>
    </citation>
    <scope>IDENTIFICATION</scope>
</reference>
<keyword evidence="5" id="KW-0325">Glycoprotein</keyword>
<dbReference type="PROSITE" id="PS51450">
    <property type="entry name" value="LRR"/>
    <property type="match status" value="3"/>
</dbReference>
<dbReference type="PROSITE" id="PS50835">
    <property type="entry name" value="IG_LIKE"/>
    <property type="match status" value="1"/>
</dbReference>
<keyword evidence="4" id="KW-1015">Disulfide bond</keyword>
<dbReference type="PANTHER" id="PTHR45842">
    <property type="entry name" value="SYNAPTIC ADHESION-LIKE MOLECULE SALM"/>
    <property type="match status" value="1"/>
</dbReference>
<dbReference type="InterPro" id="IPR050467">
    <property type="entry name" value="LRFN"/>
</dbReference>
<dbReference type="SMART" id="SM00408">
    <property type="entry name" value="IGc2"/>
    <property type="match status" value="1"/>
</dbReference>
<dbReference type="Gene3D" id="3.80.10.10">
    <property type="entry name" value="Ribonuclease Inhibitor"/>
    <property type="match status" value="2"/>
</dbReference>
<dbReference type="InterPro" id="IPR013098">
    <property type="entry name" value="Ig_I-set"/>
</dbReference>
<dbReference type="Gene3D" id="2.60.40.10">
    <property type="entry name" value="Immunoglobulins"/>
    <property type="match status" value="2"/>
</dbReference>
<dbReference type="InterPro" id="IPR013783">
    <property type="entry name" value="Ig-like_fold"/>
</dbReference>
<feature type="domain" description="Ig-like" evidence="10">
    <location>
        <begin position="287"/>
        <end position="375"/>
    </location>
</feature>
<feature type="compositionally biased region" description="Polar residues" evidence="7">
    <location>
        <begin position="565"/>
        <end position="574"/>
    </location>
</feature>
<dbReference type="InterPro" id="IPR000483">
    <property type="entry name" value="Cys-rich_flank_reg_C"/>
</dbReference>
<dbReference type="PANTHER" id="PTHR45842:SF7">
    <property type="entry name" value="LEUCINE-RICH REPEAT AND FIBRONECTIN TYPE III DOMAIN-CONTAINING PROTEIN 1"/>
    <property type="match status" value="1"/>
</dbReference>
<proteinExistence type="predicted"/>
<evidence type="ECO:0000256" key="4">
    <source>
        <dbReference type="ARBA" id="ARBA00023157"/>
    </source>
</evidence>
<feature type="domain" description="Fibronectin type-III" evidence="11">
    <location>
        <begin position="414"/>
        <end position="509"/>
    </location>
</feature>
<dbReference type="RefSeq" id="XP_015282735.1">
    <property type="nucleotide sequence ID" value="XM_015427249.1"/>
</dbReference>
<dbReference type="SMART" id="SM00369">
    <property type="entry name" value="LRR_TYP"/>
    <property type="match status" value="6"/>
</dbReference>